<evidence type="ECO:0000256" key="2">
    <source>
        <dbReference type="SAM" id="SignalP"/>
    </source>
</evidence>
<dbReference type="InParanoid" id="A0A1Y2MB76"/>
<dbReference type="Proteomes" id="UP000193240">
    <property type="component" value="Unassembled WGS sequence"/>
</dbReference>
<feature type="transmembrane region" description="Helical" evidence="1">
    <location>
        <begin position="104"/>
        <end position="129"/>
    </location>
</feature>
<keyword evidence="4" id="KW-1185">Reference proteome</keyword>
<organism evidence="3 4">
    <name type="scientific">Epicoccum nigrum</name>
    <name type="common">Soil fungus</name>
    <name type="synonym">Epicoccum purpurascens</name>
    <dbReference type="NCBI Taxonomy" id="105696"/>
    <lineage>
        <taxon>Eukaryota</taxon>
        <taxon>Fungi</taxon>
        <taxon>Dikarya</taxon>
        <taxon>Ascomycota</taxon>
        <taxon>Pezizomycotina</taxon>
        <taxon>Dothideomycetes</taxon>
        <taxon>Pleosporomycetidae</taxon>
        <taxon>Pleosporales</taxon>
        <taxon>Pleosporineae</taxon>
        <taxon>Didymellaceae</taxon>
        <taxon>Epicoccum</taxon>
    </lineage>
</organism>
<dbReference type="AlphaFoldDB" id="A0A1Y2MB76"/>
<sequence>MHFKTVATCVLAAGSLNAVLAAPMGGIHTPCATITTTTHTPCSSSAAAAAEAVDWAATPTASSQQATPALETPVLAPSAPTVSPPLATPTYTYEETHRPAPDHFGLHAAIATLSVLGGVILFIAVWAVWSHRRGEKPFACFGSCCGWGRKLDDKSIAVAERHYPCSDEVELMPARTQQWPGRGRSSVRASEYVSAPVEVEVEVPRAMEQMVYQAPGKAGRPEAEWAQGFYGGENFEF</sequence>
<keyword evidence="1" id="KW-1133">Transmembrane helix</keyword>
<reference evidence="3 4" key="1">
    <citation type="journal article" date="2017" name="Genome Announc.">
        <title>Genome sequence of the saprophytic ascomycete Epicoccum nigrum ICMP 19927 strain isolated from New Zealand.</title>
        <authorList>
            <person name="Fokin M."/>
            <person name="Fleetwood D."/>
            <person name="Weir B.S."/>
            <person name="Villas-Boas S.G."/>
        </authorList>
    </citation>
    <scope>NUCLEOTIDE SEQUENCE [LARGE SCALE GENOMIC DNA]</scope>
    <source>
        <strain evidence="3 4">ICMP 19927</strain>
    </source>
</reference>
<keyword evidence="1" id="KW-0812">Transmembrane</keyword>
<evidence type="ECO:0000256" key="1">
    <source>
        <dbReference type="SAM" id="Phobius"/>
    </source>
</evidence>
<gene>
    <name evidence="3" type="ORF">B5807_02671</name>
</gene>
<protein>
    <submittedName>
        <fullName evidence="3">Uncharacterized protein</fullName>
    </submittedName>
</protein>
<feature type="signal peptide" evidence="2">
    <location>
        <begin position="1"/>
        <end position="21"/>
    </location>
</feature>
<evidence type="ECO:0000313" key="4">
    <source>
        <dbReference type="Proteomes" id="UP000193240"/>
    </source>
</evidence>
<proteinExistence type="predicted"/>
<feature type="chain" id="PRO_5013368017" evidence="2">
    <location>
        <begin position="22"/>
        <end position="237"/>
    </location>
</feature>
<evidence type="ECO:0000313" key="3">
    <source>
        <dbReference type="EMBL" id="OSS53353.1"/>
    </source>
</evidence>
<dbReference type="EMBL" id="KZ107839">
    <property type="protein sequence ID" value="OSS53353.1"/>
    <property type="molecule type" value="Genomic_DNA"/>
</dbReference>
<accession>A0A1Y2MB76</accession>
<keyword evidence="2" id="KW-0732">Signal</keyword>
<name>A0A1Y2MB76_EPING</name>
<keyword evidence="1" id="KW-0472">Membrane</keyword>